<comment type="caution">
    <text evidence="11">The sequence shown here is derived from an EMBL/GenBank/DDBJ whole genome shotgun (WGS) entry which is preliminary data.</text>
</comment>
<dbReference type="InterPro" id="IPR000058">
    <property type="entry name" value="Znf_AN1"/>
</dbReference>
<feature type="region of interest" description="Disordered" evidence="8">
    <location>
        <begin position="285"/>
        <end position="308"/>
    </location>
</feature>
<feature type="domain" description="AN1-type" evidence="10">
    <location>
        <begin position="1"/>
        <end position="44"/>
    </location>
</feature>
<keyword evidence="6 9" id="KW-1133">Transmembrane helix</keyword>
<feature type="transmembrane region" description="Helical" evidence="9">
    <location>
        <begin position="196"/>
        <end position="215"/>
    </location>
</feature>
<reference evidence="11 12" key="1">
    <citation type="journal article" date="2019" name="Int. J. Syst. Evol. Microbiol.">
        <title>The Global Catalogue of Microorganisms (GCM) 10K type strain sequencing project: providing services to taxonomists for standard genome sequencing and annotation.</title>
        <authorList>
            <consortium name="The Broad Institute Genomics Platform"/>
            <consortium name="The Broad Institute Genome Sequencing Center for Infectious Disease"/>
            <person name="Wu L."/>
            <person name="Ma J."/>
        </authorList>
    </citation>
    <scope>NUCLEOTIDE SEQUENCE [LARGE SCALE GENOMIC DNA]</scope>
    <source>
        <strain evidence="11 12">JCM 30072</strain>
    </source>
</reference>
<evidence type="ECO:0000256" key="4">
    <source>
        <dbReference type="ARBA" id="ARBA00022771"/>
    </source>
</evidence>
<evidence type="ECO:0000256" key="6">
    <source>
        <dbReference type="ARBA" id="ARBA00022989"/>
    </source>
</evidence>
<evidence type="ECO:0000256" key="3">
    <source>
        <dbReference type="ARBA" id="ARBA00022723"/>
    </source>
</evidence>
<dbReference type="Gene3D" id="1.20.1540.10">
    <property type="entry name" value="Rhomboid-like"/>
    <property type="match status" value="1"/>
</dbReference>
<keyword evidence="11" id="KW-0645">Protease</keyword>
<feature type="transmembrane region" description="Helical" evidence="9">
    <location>
        <begin position="222"/>
        <end position="247"/>
    </location>
</feature>
<dbReference type="Pfam" id="PF01694">
    <property type="entry name" value="Rhomboid"/>
    <property type="match status" value="1"/>
</dbReference>
<protein>
    <submittedName>
        <fullName evidence="11">Rhomboid family intramembrane serine protease</fullName>
        <ecNumber evidence="11">3.4.21.105</ecNumber>
    </submittedName>
</protein>
<evidence type="ECO:0000256" key="7">
    <source>
        <dbReference type="ARBA" id="ARBA00023136"/>
    </source>
</evidence>
<dbReference type="SMART" id="SM01160">
    <property type="entry name" value="DUF1751"/>
    <property type="match status" value="1"/>
</dbReference>
<dbReference type="InterPro" id="IPR035952">
    <property type="entry name" value="Rhomboid-like_sf"/>
</dbReference>
<dbReference type="AlphaFoldDB" id="A0ABD5W4N2"/>
<keyword evidence="7 9" id="KW-0472">Membrane</keyword>
<evidence type="ECO:0000256" key="1">
    <source>
        <dbReference type="ARBA" id="ARBA00004141"/>
    </source>
</evidence>
<dbReference type="InterPro" id="IPR035896">
    <property type="entry name" value="AN1-like_Znf"/>
</dbReference>
<dbReference type="PANTHER" id="PTHR43066:SF11">
    <property type="entry name" value="PEPTIDASE S54 RHOMBOID DOMAIN-CONTAINING PROTEIN"/>
    <property type="match status" value="1"/>
</dbReference>
<dbReference type="PROSITE" id="PS51039">
    <property type="entry name" value="ZF_AN1"/>
    <property type="match status" value="1"/>
</dbReference>
<dbReference type="Pfam" id="PF01428">
    <property type="entry name" value="zf-AN1"/>
    <property type="match status" value="1"/>
</dbReference>
<evidence type="ECO:0000256" key="8">
    <source>
        <dbReference type="SAM" id="MobiDB-lite"/>
    </source>
</evidence>
<keyword evidence="2 9" id="KW-0812">Transmembrane</keyword>
<dbReference type="PANTHER" id="PTHR43066">
    <property type="entry name" value="RHOMBOID-RELATED PROTEIN"/>
    <property type="match status" value="1"/>
</dbReference>
<evidence type="ECO:0000313" key="11">
    <source>
        <dbReference type="EMBL" id="MFC7059148.1"/>
    </source>
</evidence>
<evidence type="ECO:0000259" key="10">
    <source>
        <dbReference type="PROSITE" id="PS51039"/>
    </source>
</evidence>
<keyword evidence="4" id="KW-0863">Zinc-finger</keyword>
<evidence type="ECO:0000256" key="9">
    <source>
        <dbReference type="SAM" id="Phobius"/>
    </source>
</evidence>
<dbReference type="Proteomes" id="UP001596445">
    <property type="component" value="Unassembled WGS sequence"/>
</dbReference>
<feature type="transmembrane region" description="Helical" evidence="9">
    <location>
        <begin position="129"/>
        <end position="157"/>
    </location>
</feature>
<name>A0ABD5W4N2_9EURY</name>
<dbReference type="GO" id="GO:0008270">
    <property type="term" value="F:zinc ion binding"/>
    <property type="evidence" value="ECO:0007669"/>
    <property type="project" value="UniProtKB-KW"/>
</dbReference>
<keyword evidence="12" id="KW-1185">Reference proteome</keyword>
<dbReference type="EC" id="3.4.21.105" evidence="11"/>
<feature type="transmembrane region" description="Helical" evidence="9">
    <location>
        <begin position="169"/>
        <end position="190"/>
    </location>
</feature>
<dbReference type="EMBL" id="JBHSZI010000001">
    <property type="protein sequence ID" value="MFC7059148.1"/>
    <property type="molecule type" value="Genomic_DNA"/>
</dbReference>
<dbReference type="GeneID" id="76631247"/>
<evidence type="ECO:0000256" key="5">
    <source>
        <dbReference type="ARBA" id="ARBA00022833"/>
    </source>
</evidence>
<dbReference type="SUPFAM" id="SSF118310">
    <property type="entry name" value="AN1-like Zinc finger"/>
    <property type="match status" value="1"/>
</dbReference>
<dbReference type="InterPro" id="IPR022764">
    <property type="entry name" value="Peptidase_S54_rhomboid_dom"/>
</dbReference>
<evidence type="ECO:0000313" key="12">
    <source>
        <dbReference type="Proteomes" id="UP001596445"/>
    </source>
</evidence>
<keyword evidence="3" id="KW-0479">Metal-binding</keyword>
<dbReference type="GO" id="GO:0006508">
    <property type="term" value="P:proteolysis"/>
    <property type="evidence" value="ECO:0007669"/>
    <property type="project" value="UniProtKB-KW"/>
</dbReference>
<organism evidence="11 12">
    <name type="scientific">Halovenus salina</name>
    <dbReference type="NCBI Taxonomy" id="1510225"/>
    <lineage>
        <taxon>Archaea</taxon>
        <taxon>Methanobacteriati</taxon>
        <taxon>Methanobacteriota</taxon>
        <taxon>Stenosarchaea group</taxon>
        <taxon>Halobacteria</taxon>
        <taxon>Halobacteriales</taxon>
        <taxon>Haloarculaceae</taxon>
        <taxon>Halovenus</taxon>
    </lineage>
</organism>
<dbReference type="GO" id="GO:0008233">
    <property type="term" value="F:peptidase activity"/>
    <property type="evidence" value="ECO:0007669"/>
    <property type="project" value="UniProtKB-KW"/>
</dbReference>
<keyword evidence="5" id="KW-0862">Zinc</keyword>
<feature type="transmembrane region" description="Helical" evidence="9">
    <location>
        <begin position="253"/>
        <end position="272"/>
    </location>
</feature>
<evidence type="ECO:0000256" key="2">
    <source>
        <dbReference type="ARBA" id="ARBA00022692"/>
    </source>
</evidence>
<accession>A0ABD5W4N2</accession>
<dbReference type="RefSeq" id="WP_267161885.1">
    <property type="nucleotide sequence ID" value="NZ_CP112972.1"/>
</dbReference>
<feature type="transmembrane region" description="Helical" evidence="9">
    <location>
        <begin position="89"/>
        <end position="109"/>
    </location>
</feature>
<dbReference type="Gene3D" id="4.10.1110.10">
    <property type="entry name" value="AN1-like Zinc finger"/>
    <property type="match status" value="1"/>
</dbReference>
<sequence>MAECDICGQEESMPYHCRHCDGTYCSEHRLPENHDCPGLQNWDNSGPVFDSGFDDTVIDDTQDDGILAKLGVDTGPGGPLAYFRGNMTYIVLLLMAVTYMIQFVVLLTLGESAHQTLFVFSPENPLFVWTWITSIFAHSPGSFLHILFNGIVIYFFGRLVEQYIGSKEFAVLFLVSGVLAGAGQVLYQMALGSGGPGVVGASGAALALMGVLTVLKPDLTVYLYFVIPLQIWIITGGTIAISLLLIATGGPGAGGIAHVAHLVGVLLGLAYGQRVKDRVRLPGQYRFGGGPGGPGRGPPGPGGPGRRP</sequence>
<proteinExistence type="predicted"/>
<comment type="subcellular location">
    <subcellularLocation>
        <location evidence="1">Membrane</location>
        <topology evidence="1">Multi-pass membrane protein</topology>
    </subcellularLocation>
</comment>
<keyword evidence="11" id="KW-0378">Hydrolase</keyword>
<dbReference type="SUPFAM" id="SSF144091">
    <property type="entry name" value="Rhomboid-like"/>
    <property type="match status" value="1"/>
</dbReference>
<dbReference type="SMART" id="SM00154">
    <property type="entry name" value="ZnF_AN1"/>
    <property type="match status" value="1"/>
</dbReference>
<feature type="compositionally biased region" description="Gly residues" evidence="8">
    <location>
        <begin position="286"/>
        <end position="295"/>
    </location>
</feature>
<gene>
    <name evidence="11" type="ORF">ACFQQG_14385</name>
</gene>
<dbReference type="GO" id="GO:0016020">
    <property type="term" value="C:membrane"/>
    <property type="evidence" value="ECO:0007669"/>
    <property type="project" value="UniProtKB-SubCell"/>
</dbReference>